<proteinExistence type="predicted"/>
<evidence type="ECO:0000313" key="3">
    <source>
        <dbReference type="Proteomes" id="UP000318578"/>
    </source>
</evidence>
<organism evidence="2 3">
    <name type="scientific">Amycolatopsis acidiphila</name>
    <dbReference type="NCBI Taxonomy" id="715473"/>
    <lineage>
        <taxon>Bacteria</taxon>
        <taxon>Bacillati</taxon>
        <taxon>Actinomycetota</taxon>
        <taxon>Actinomycetes</taxon>
        <taxon>Pseudonocardiales</taxon>
        <taxon>Pseudonocardiaceae</taxon>
        <taxon>Amycolatopsis</taxon>
    </lineage>
</organism>
<feature type="domain" description="KTSC" evidence="1">
    <location>
        <begin position="15"/>
        <end position="72"/>
    </location>
</feature>
<accession>A0A558A4K3</accession>
<keyword evidence="3" id="KW-1185">Reference proteome</keyword>
<gene>
    <name evidence="2" type="ORF">FNH06_25030</name>
</gene>
<dbReference type="InterPro" id="IPR025309">
    <property type="entry name" value="KTSC_dom"/>
</dbReference>
<protein>
    <submittedName>
        <fullName evidence="2">KTSC domain-containing protein</fullName>
    </submittedName>
</protein>
<dbReference type="EMBL" id="VJZA01000050">
    <property type="protein sequence ID" value="TVT19176.1"/>
    <property type="molecule type" value="Genomic_DNA"/>
</dbReference>
<sequence>MAHRRKARVVRWPVSSSVIKTVGYDPARRLLDVEFHNEHVYRYEGVESTVYAEFMAADSKGRFFNEHIQHGYEFERLT</sequence>
<dbReference type="Pfam" id="PF13619">
    <property type="entry name" value="KTSC"/>
    <property type="match status" value="1"/>
</dbReference>
<evidence type="ECO:0000259" key="1">
    <source>
        <dbReference type="Pfam" id="PF13619"/>
    </source>
</evidence>
<name>A0A558A4K3_9PSEU</name>
<dbReference type="OrthoDB" id="8450910at2"/>
<reference evidence="2 3" key="1">
    <citation type="submission" date="2019-07" db="EMBL/GenBank/DDBJ databases">
        <title>New species of Amycolatopsis and Streptomyces.</title>
        <authorList>
            <person name="Duangmal K."/>
            <person name="Teo W.F.A."/>
            <person name="Lipun K."/>
        </authorList>
    </citation>
    <scope>NUCLEOTIDE SEQUENCE [LARGE SCALE GENOMIC DNA]</scope>
    <source>
        <strain evidence="2 3">JCM 30562</strain>
    </source>
</reference>
<evidence type="ECO:0000313" key="2">
    <source>
        <dbReference type="EMBL" id="TVT19176.1"/>
    </source>
</evidence>
<dbReference type="AlphaFoldDB" id="A0A558A4K3"/>
<dbReference type="Proteomes" id="UP000318578">
    <property type="component" value="Unassembled WGS sequence"/>
</dbReference>
<comment type="caution">
    <text evidence="2">The sequence shown here is derived from an EMBL/GenBank/DDBJ whole genome shotgun (WGS) entry which is preliminary data.</text>
</comment>
<dbReference type="RefSeq" id="WP_144642341.1">
    <property type="nucleotide sequence ID" value="NZ_BNAX01000002.1"/>
</dbReference>